<gene>
    <name evidence="2" type="ORF">A3I25_00340</name>
</gene>
<dbReference type="Pfam" id="PF13649">
    <property type="entry name" value="Methyltransf_25"/>
    <property type="match status" value="1"/>
</dbReference>
<evidence type="ECO:0000259" key="1">
    <source>
        <dbReference type="Pfam" id="PF13649"/>
    </source>
</evidence>
<evidence type="ECO:0000313" key="2">
    <source>
        <dbReference type="EMBL" id="OGI96476.1"/>
    </source>
</evidence>
<dbReference type="PANTHER" id="PTHR43591">
    <property type="entry name" value="METHYLTRANSFERASE"/>
    <property type="match status" value="1"/>
</dbReference>
<dbReference type="InterPro" id="IPR029063">
    <property type="entry name" value="SAM-dependent_MTases_sf"/>
</dbReference>
<sequence length="253" mass="29719">MKTDLKKLVLEEFAGENAQLLYTQKAKDGLWISESHFIKKYFTNKNAKILDIGCGTGRTTIPIFKMGFKIIGIDFVPAMIESAKKIAKNLNLKIDYRVGDATDIKFDENSFDYALFSNQGWTQIPGSENRLKALKEVHRILKKDGIFIFTAHPRVFNKQFSFFWIKQWIRFYILKPMGFNIQEQDFGDRFFDRETSDKQRTYKTQQYIHIPSIREVEREINKTELKILETNGHLQISKTDVRTHPPVFYVCQK</sequence>
<comment type="caution">
    <text evidence="2">The sequence shown here is derived from an EMBL/GenBank/DDBJ whole genome shotgun (WGS) entry which is preliminary data.</text>
</comment>
<dbReference type="AlphaFoldDB" id="A0A1F6XQQ1"/>
<dbReference type="SUPFAM" id="SSF53335">
    <property type="entry name" value="S-adenosyl-L-methionine-dependent methyltransferases"/>
    <property type="match status" value="1"/>
</dbReference>
<dbReference type="Gene3D" id="3.40.50.150">
    <property type="entry name" value="Vaccinia Virus protein VP39"/>
    <property type="match status" value="1"/>
</dbReference>
<accession>A0A1F6XQQ1</accession>
<proteinExistence type="predicted"/>
<dbReference type="Proteomes" id="UP000177195">
    <property type="component" value="Unassembled WGS sequence"/>
</dbReference>
<evidence type="ECO:0000313" key="3">
    <source>
        <dbReference type="Proteomes" id="UP000177195"/>
    </source>
</evidence>
<reference evidence="2 3" key="1">
    <citation type="journal article" date="2016" name="Nat. Commun.">
        <title>Thousands of microbial genomes shed light on interconnected biogeochemical processes in an aquifer system.</title>
        <authorList>
            <person name="Anantharaman K."/>
            <person name="Brown C.T."/>
            <person name="Hug L.A."/>
            <person name="Sharon I."/>
            <person name="Castelle C.J."/>
            <person name="Probst A.J."/>
            <person name="Thomas B.C."/>
            <person name="Singh A."/>
            <person name="Wilkins M.J."/>
            <person name="Karaoz U."/>
            <person name="Brodie E.L."/>
            <person name="Williams K.H."/>
            <person name="Hubbard S.S."/>
            <person name="Banfield J.F."/>
        </authorList>
    </citation>
    <scope>NUCLEOTIDE SEQUENCE [LARGE SCALE GENOMIC DNA]</scope>
</reference>
<dbReference type="CDD" id="cd02440">
    <property type="entry name" value="AdoMet_MTases"/>
    <property type="match status" value="1"/>
</dbReference>
<organism evidence="2 3">
    <name type="scientific">Candidatus Nomurabacteria bacterium RIFCSPLOWO2_02_FULL_42_17</name>
    <dbReference type="NCBI Taxonomy" id="1801789"/>
    <lineage>
        <taxon>Bacteria</taxon>
        <taxon>Candidatus Nomuraibacteriota</taxon>
    </lineage>
</organism>
<feature type="domain" description="Methyltransferase" evidence="1">
    <location>
        <begin position="49"/>
        <end position="145"/>
    </location>
</feature>
<name>A0A1F6XQQ1_9BACT</name>
<dbReference type="InterPro" id="IPR041698">
    <property type="entry name" value="Methyltransf_25"/>
</dbReference>
<protein>
    <recommendedName>
        <fullName evidence="1">Methyltransferase domain-containing protein</fullName>
    </recommendedName>
</protein>
<dbReference type="EMBL" id="MFVN01000036">
    <property type="protein sequence ID" value="OGI96476.1"/>
    <property type="molecule type" value="Genomic_DNA"/>
</dbReference>